<dbReference type="AlphaFoldDB" id="A0A1X2IJU8"/>
<dbReference type="CDD" id="cd00590">
    <property type="entry name" value="RRM_SF"/>
    <property type="match status" value="2"/>
</dbReference>
<dbReference type="Gene3D" id="3.30.70.330">
    <property type="match status" value="3"/>
</dbReference>
<feature type="region of interest" description="Disordered" evidence="3">
    <location>
        <begin position="107"/>
        <end position="137"/>
    </location>
</feature>
<dbReference type="PROSITE" id="PS50102">
    <property type="entry name" value="RRM"/>
    <property type="match status" value="3"/>
</dbReference>
<feature type="compositionally biased region" description="Polar residues" evidence="3">
    <location>
        <begin position="29"/>
        <end position="45"/>
    </location>
</feature>
<dbReference type="GO" id="GO:0005737">
    <property type="term" value="C:cytoplasm"/>
    <property type="evidence" value="ECO:0007669"/>
    <property type="project" value="TreeGrafter"/>
</dbReference>
<dbReference type="SMART" id="SM00360">
    <property type="entry name" value="RRM"/>
    <property type="match status" value="3"/>
</dbReference>
<evidence type="ECO:0000313" key="6">
    <source>
        <dbReference type="Proteomes" id="UP000193560"/>
    </source>
</evidence>
<dbReference type="InterPro" id="IPR000504">
    <property type="entry name" value="RRM_dom"/>
</dbReference>
<proteinExistence type="predicted"/>
<dbReference type="GO" id="GO:1990904">
    <property type="term" value="C:ribonucleoprotein complex"/>
    <property type="evidence" value="ECO:0007669"/>
    <property type="project" value="TreeGrafter"/>
</dbReference>
<comment type="caution">
    <text evidence="5">The sequence shown here is derived from an EMBL/GenBank/DDBJ whole genome shotgun (WGS) entry which is preliminary data.</text>
</comment>
<dbReference type="InterPro" id="IPR050374">
    <property type="entry name" value="RRT5_SRSF_SR"/>
</dbReference>
<feature type="domain" description="RRM" evidence="4">
    <location>
        <begin position="521"/>
        <end position="597"/>
    </location>
</feature>
<dbReference type="SUPFAM" id="SSF54928">
    <property type="entry name" value="RNA-binding domain, RBD"/>
    <property type="match status" value="2"/>
</dbReference>
<evidence type="ECO:0000256" key="1">
    <source>
        <dbReference type="ARBA" id="ARBA00022884"/>
    </source>
</evidence>
<evidence type="ECO:0000256" key="2">
    <source>
        <dbReference type="PROSITE-ProRule" id="PRU00176"/>
    </source>
</evidence>
<feature type="compositionally biased region" description="Low complexity" evidence="3">
    <location>
        <begin position="46"/>
        <end position="57"/>
    </location>
</feature>
<keyword evidence="6" id="KW-1185">Reference proteome</keyword>
<dbReference type="EMBL" id="MCGE01000009">
    <property type="protein sequence ID" value="ORZ17822.1"/>
    <property type="molecule type" value="Genomic_DNA"/>
</dbReference>
<gene>
    <name evidence="5" type="ORF">BCR42DRAFT_412586</name>
</gene>
<evidence type="ECO:0000256" key="3">
    <source>
        <dbReference type="SAM" id="MobiDB-lite"/>
    </source>
</evidence>
<feature type="domain" description="RRM" evidence="4">
    <location>
        <begin position="276"/>
        <end position="354"/>
    </location>
</feature>
<evidence type="ECO:0000259" key="4">
    <source>
        <dbReference type="PROSITE" id="PS50102"/>
    </source>
</evidence>
<sequence length="599" mass="66554">MAGKRSSTRPSYSFDDPSHTPDTPFYFTDHSSSIAFNTPTRSFDATSIPFTSPSSSSDKTDELETRRPYATSTNIDRENIIAQPLQSESHEPGNATTTDLSHITATKNTDPRQQSISHHRHRMRPRLPHPTRQHRHKPYASISTAETNYGDLNESFARLDGPGPRRIILERSCYRRLYFTDTSPSLVFVGNLTGELDETDLQNHLEKELGPVVDVKIMRDKNCVPLGFAMVEFENACDGQRAISILNDMLFHGRRLLLQKYRTPAPIYDDDPSQFCHLFVTNLPNNASFTDMKRLFTNASRVIAISLASDLRSGLSQNTGLVTFSDHQKAHLAIQMFQGYEWNGCKISITEGELPVLPPSSMLRHTTSPAQRRKEKMKKAELKRERKGKGLNTTRQLVATKALEVAHPPNSPNSPMAIDAEQSISPHIPDTDLNEVDHGKTVDELLGNLNDRHTRSWMQALPPETAEKVIAAVGTTAASVLQNISPAQAITTLAAIAMSNLSLSPRTVSGPGALLPSHGANQIRVTNLPLDTTSQDLIDLFVYAGPVVRTETLWHEGQPRGEGLVRFEDRTTCEQAIERFNGYGYGGQELKLSLDDDSH</sequence>
<dbReference type="PANTHER" id="PTHR23003:SF54">
    <property type="entry name" value="REGULATOR OF RDNA TRANSCRIPTION PROTEIN 5"/>
    <property type="match status" value="1"/>
</dbReference>
<accession>A0A1X2IJU8</accession>
<protein>
    <recommendedName>
        <fullName evidence="4">RRM domain-containing protein</fullName>
    </recommendedName>
</protein>
<organism evidence="5 6">
    <name type="scientific">Absidia repens</name>
    <dbReference type="NCBI Taxonomy" id="90262"/>
    <lineage>
        <taxon>Eukaryota</taxon>
        <taxon>Fungi</taxon>
        <taxon>Fungi incertae sedis</taxon>
        <taxon>Mucoromycota</taxon>
        <taxon>Mucoromycotina</taxon>
        <taxon>Mucoromycetes</taxon>
        <taxon>Mucorales</taxon>
        <taxon>Cunninghamellaceae</taxon>
        <taxon>Absidia</taxon>
    </lineage>
</organism>
<dbReference type="InterPro" id="IPR035979">
    <property type="entry name" value="RBD_domain_sf"/>
</dbReference>
<reference evidence="5 6" key="1">
    <citation type="submission" date="2016-07" db="EMBL/GenBank/DDBJ databases">
        <title>Pervasive Adenine N6-methylation of Active Genes in Fungi.</title>
        <authorList>
            <consortium name="DOE Joint Genome Institute"/>
            <person name="Mondo S.J."/>
            <person name="Dannebaum R.O."/>
            <person name="Kuo R.C."/>
            <person name="Labutti K."/>
            <person name="Haridas S."/>
            <person name="Kuo A."/>
            <person name="Salamov A."/>
            <person name="Ahrendt S.R."/>
            <person name="Lipzen A."/>
            <person name="Sullivan W."/>
            <person name="Andreopoulos W.B."/>
            <person name="Clum A."/>
            <person name="Lindquist E."/>
            <person name="Daum C."/>
            <person name="Ramamoorthy G.K."/>
            <person name="Gryganskyi A."/>
            <person name="Culley D."/>
            <person name="Magnuson J.K."/>
            <person name="James T.Y."/>
            <person name="O'Malley M.A."/>
            <person name="Stajich J.E."/>
            <person name="Spatafora J.W."/>
            <person name="Visel A."/>
            <person name="Grigoriev I.V."/>
        </authorList>
    </citation>
    <scope>NUCLEOTIDE SEQUENCE [LARGE SCALE GENOMIC DNA]</scope>
    <source>
        <strain evidence="5 6">NRRL 1336</strain>
    </source>
</reference>
<dbReference type="STRING" id="90262.A0A1X2IJU8"/>
<feature type="compositionally biased region" description="Basic residues" evidence="3">
    <location>
        <begin position="117"/>
        <end position="137"/>
    </location>
</feature>
<feature type="compositionally biased region" description="Basic and acidic residues" evidence="3">
    <location>
        <begin position="58"/>
        <end position="67"/>
    </location>
</feature>
<dbReference type="GO" id="GO:0003729">
    <property type="term" value="F:mRNA binding"/>
    <property type="evidence" value="ECO:0007669"/>
    <property type="project" value="TreeGrafter"/>
</dbReference>
<evidence type="ECO:0000313" key="5">
    <source>
        <dbReference type="EMBL" id="ORZ17822.1"/>
    </source>
</evidence>
<feature type="region of interest" description="Disordered" evidence="3">
    <location>
        <begin position="358"/>
        <end position="394"/>
    </location>
</feature>
<feature type="region of interest" description="Disordered" evidence="3">
    <location>
        <begin position="1"/>
        <end position="73"/>
    </location>
</feature>
<dbReference type="PANTHER" id="PTHR23003">
    <property type="entry name" value="RNA RECOGNITION MOTIF RRM DOMAIN CONTAINING PROTEIN"/>
    <property type="match status" value="1"/>
</dbReference>
<dbReference type="Proteomes" id="UP000193560">
    <property type="component" value="Unassembled WGS sequence"/>
</dbReference>
<dbReference type="OrthoDB" id="1049195at2759"/>
<keyword evidence="1 2" id="KW-0694">RNA-binding</keyword>
<name>A0A1X2IJU8_9FUNG</name>
<feature type="domain" description="RRM" evidence="4">
    <location>
        <begin position="185"/>
        <end position="263"/>
    </location>
</feature>
<dbReference type="GO" id="GO:0005634">
    <property type="term" value="C:nucleus"/>
    <property type="evidence" value="ECO:0007669"/>
    <property type="project" value="TreeGrafter"/>
</dbReference>
<dbReference type="Pfam" id="PF00076">
    <property type="entry name" value="RRM_1"/>
    <property type="match status" value="3"/>
</dbReference>
<feature type="compositionally biased region" description="Polar residues" evidence="3">
    <location>
        <begin position="107"/>
        <end position="116"/>
    </location>
</feature>
<dbReference type="InterPro" id="IPR012677">
    <property type="entry name" value="Nucleotide-bd_a/b_plait_sf"/>
</dbReference>